<dbReference type="PANTHER" id="PTHR13683">
    <property type="entry name" value="ASPARTYL PROTEASES"/>
    <property type="match status" value="1"/>
</dbReference>
<evidence type="ECO:0000313" key="2">
    <source>
        <dbReference type="EMBL" id="KAK2646873.1"/>
    </source>
</evidence>
<sequence>MSLPIISLSDVQTIRNIFQDFILEFLGFGQGRYSYPTQVGATKFSFCLVSYTSDSVSSVFLHELPEPDDESTIVIRILENPRAPSFYYVGLREIRIADDVIPISPEEWKFDADGRGGIFIDSSSIVTRFPEDIYSTFRDKFMGEVGGLPHLPGEGAGAMDTCFHVPSKERLTEAGMGSIA</sequence>
<dbReference type="Proteomes" id="UP001280121">
    <property type="component" value="Unassembled WGS sequence"/>
</dbReference>
<gene>
    <name evidence="2" type="ORF">Ddye_022068</name>
</gene>
<dbReference type="PANTHER" id="PTHR13683:SF679">
    <property type="entry name" value="ASPARTYL PROTEASE FAMILY PROTEIN 2"/>
    <property type="match status" value="1"/>
</dbReference>
<protein>
    <recommendedName>
        <fullName evidence="1">Xylanase inhibitor C-terminal domain-containing protein</fullName>
    </recommendedName>
</protein>
<dbReference type="GO" id="GO:0004190">
    <property type="term" value="F:aspartic-type endopeptidase activity"/>
    <property type="evidence" value="ECO:0007669"/>
    <property type="project" value="InterPro"/>
</dbReference>
<evidence type="ECO:0000259" key="1">
    <source>
        <dbReference type="Pfam" id="PF14541"/>
    </source>
</evidence>
<name>A0AAD9U3H6_9ROSI</name>
<dbReference type="GO" id="GO:0006508">
    <property type="term" value="P:proteolysis"/>
    <property type="evidence" value="ECO:0007669"/>
    <property type="project" value="InterPro"/>
</dbReference>
<reference evidence="2" key="1">
    <citation type="journal article" date="2023" name="Plant J.">
        <title>Genome sequences and population genomics provide insights into the demographic history, inbreeding, and mutation load of two 'living fossil' tree species of Dipteronia.</title>
        <authorList>
            <person name="Feng Y."/>
            <person name="Comes H.P."/>
            <person name="Chen J."/>
            <person name="Zhu S."/>
            <person name="Lu R."/>
            <person name="Zhang X."/>
            <person name="Li P."/>
            <person name="Qiu J."/>
            <person name="Olsen K.M."/>
            <person name="Qiu Y."/>
        </authorList>
    </citation>
    <scope>NUCLEOTIDE SEQUENCE</scope>
    <source>
        <strain evidence="2">KIB01</strain>
    </source>
</reference>
<comment type="caution">
    <text evidence="2">The sequence shown here is derived from an EMBL/GenBank/DDBJ whole genome shotgun (WGS) entry which is preliminary data.</text>
</comment>
<dbReference type="InterPro" id="IPR001461">
    <property type="entry name" value="Aspartic_peptidase_A1"/>
</dbReference>
<dbReference type="Gene3D" id="2.40.70.10">
    <property type="entry name" value="Acid Proteases"/>
    <property type="match status" value="1"/>
</dbReference>
<keyword evidence="3" id="KW-1185">Reference proteome</keyword>
<organism evidence="2 3">
    <name type="scientific">Dipteronia dyeriana</name>
    <dbReference type="NCBI Taxonomy" id="168575"/>
    <lineage>
        <taxon>Eukaryota</taxon>
        <taxon>Viridiplantae</taxon>
        <taxon>Streptophyta</taxon>
        <taxon>Embryophyta</taxon>
        <taxon>Tracheophyta</taxon>
        <taxon>Spermatophyta</taxon>
        <taxon>Magnoliopsida</taxon>
        <taxon>eudicotyledons</taxon>
        <taxon>Gunneridae</taxon>
        <taxon>Pentapetalae</taxon>
        <taxon>rosids</taxon>
        <taxon>malvids</taxon>
        <taxon>Sapindales</taxon>
        <taxon>Sapindaceae</taxon>
        <taxon>Hippocastanoideae</taxon>
        <taxon>Acereae</taxon>
        <taxon>Dipteronia</taxon>
    </lineage>
</organism>
<dbReference type="AlphaFoldDB" id="A0AAD9U3H6"/>
<accession>A0AAD9U3H6</accession>
<feature type="domain" description="Xylanase inhibitor C-terminal" evidence="1">
    <location>
        <begin position="87"/>
        <end position="167"/>
    </location>
</feature>
<dbReference type="Pfam" id="PF14541">
    <property type="entry name" value="TAXi_C"/>
    <property type="match status" value="1"/>
</dbReference>
<proteinExistence type="predicted"/>
<evidence type="ECO:0000313" key="3">
    <source>
        <dbReference type="Proteomes" id="UP001280121"/>
    </source>
</evidence>
<dbReference type="InterPro" id="IPR021109">
    <property type="entry name" value="Peptidase_aspartic_dom_sf"/>
</dbReference>
<dbReference type="SUPFAM" id="SSF50630">
    <property type="entry name" value="Acid proteases"/>
    <property type="match status" value="1"/>
</dbReference>
<dbReference type="InterPro" id="IPR032799">
    <property type="entry name" value="TAXi_C"/>
</dbReference>
<dbReference type="EMBL" id="JANJYI010000006">
    <property type="protein sequence ID" value="KAK2646873.1"/>
    <property type="molecule type" value="Genomic_DNA"/>
</dbReference>